<evidence type="ECO:0000256" key="1">
    <source>
        <dbReference type="SAM" id="MobiDB-lite"/>
    </source>
</evidence>
<dbReference type="Proteomes" id="UP001221757">
    <property type="component" value="Unassembled WGS sequence"/>
</dbReference>
<proteinExistence type="predicted"/>
<dbReference type="EMBL" id="JARKIE010000134">
    <property type="protein sequence ID" value="KAJ7678543.1"/>
    <property type="molecule type" value="Genomic_DNA"/>
</dbReference>
<reference evidence="2" key="1">
    <citation type="submission" date="2023-03" db="EMBL/GenBank/DDBJ databases">
        <title>Massive genome expansion in bonnet fungi (Mycena s.s.) driven by repeated elements and novel gene families across ecological guilds.</title>
        <authorList>
            <consortium name="Lawrence Berkeley National Laboratory"/>
            <person name="Harder C.B."/>
            <person name="Miyauchi S."/>
            <person name="Viragh M."/>
            <person name="Kuo A."/>
            <person name="Thoen E."/>
            <person name="Andreopoulos B."/>
            <person name="Lu D."/>
            <person name="Skrede I."/>
            <person name="Drula E."/>
            <person name="Henrissat B."/>
            <person name="Morin E."/>
            <person name="Kohler A."/>
            <person name="Barry K."/>
            <person name="LaButti K."/>
            <person name="Morin E."/>
            <person name="Salamov A."/>
            <person name="Lipzen A."/>
            <person name="Mereny Z."/>
            <person name="Hegedus B."/>
            <person name="Baldrian P."/>
            <person name="Stursova M."/>
            <person name="Weitz H."/>
            <person name="Taylor A."/>
            <person name="Grigoriev I.V."/>
            <person name="Nagy L.G."/>
            <person name="Martin F."/>
            <person name="Kauserud H."/>
        </authorList>
    </citation>
    <scope>NUCLEOTIDE SEQUENCE</scope>
    <source>
        <strain evidence="2">CBHHK067</strain>
    </source>
</reference>
<feature type="compositionally biased region" description="Polar residues" evidence="1">
    <location>
        <begin position="258"/>
        <end position="269"/>
    </location>
</feature>
<sequence length="299" mass="33257">MIKTYTPPEFRASLKTLSSNIQDGVMVPWHAVQTASLKTICQPLLLRNSIAPLKTSLQTHWTAILEYLQRCHDFGVDAILFQTTLEEGPDSGAESILEDLAASSNELCSGSEDLIRQLDTSMECLAALTPQLSDLLRGSSRYVKTNEKFPKTAAFLGSPLDGFASLAATQAGLTEIRNSLCMLHQFWIVASKMCHSLMESNACIPLEHAQQLGETWKGYQQEILSAKVSITKSLDAVVIEPDIPTIFRRQQRRRGSSKSETSLPASPSMQPRRMSSLEDEEFPKGCWRFSFGERKRGSR</sequence>
<keyword evidence="3" id="KW-1185">Reference proteome</keyword>
<accession>A0AAD7GB91</accession>
<comment type="caution">
    <text evidence="2">The sequence shown here is derived from an EMBL/GenBank/DDBJ whole genome shotgun (WGS) entry which is preliminary data.</text>
</comment>
<dbReference type="AlphaFoldDB" id="A0AAD7GB91"/>
<feature type="region of interest" description="Disordered" evidence="1">
    <location>
        <begin position="248"/>
        <end position="280"/>
    </location>
</feature>
<gene>
    <name evidence="2" type="ORF">B0H17DRAFT_107629</name>
</gene>
<evidence type="ECO:0000313" key="3">
    <source>
        <dbReference type="Proteomes" id="UP001221757"/>
    </source>
</evidence>
<protein>
    <submittedName>
        <fullName evidence="2">Uncharacterized protein</fullName>
    </submittedName>
</protein>
<evidence type="ECO:0000313" key="2">
    <source>
        <dbReference type="EMBL" id="KAJ7678543.1"/>
    </source>
</evidence>
<organism evidence="2 3">
    <name type="scientific">Mycena rosella</name>
    <name type="common">Pink bonnet</name>
    <name type="synonym">Agaricus rosellus</name>
    <dbReference type="NCBI Taxonomy" id="1033263"/>
    <lineage>
        <taxon>Eukaryota</taxon>
        <taxon>Fungi</taxon>
        <taxon>Dikarya</taxon>
        <taxon>Basidiomycota</taxon>
        <taxon>Agaricomycotina</taxon>
        <taxon>Agaricomycetes</taxon>
        <taxon>Agaricomycetidae</taxon>
        <taxon>Agaricales</taxon>
        <taxon>Marasmiineae</taxon>
        <taxon>Mycenaceae</taxon>
        <taxon>Mycena</taxon>
    </lineage>
</organism>
<name>A0AAD7GB91_MYCRO</name>